<dbReference type="GO" id="GO:0005737">
    <property type="term" value="C:cytoplasm"/>
    <property type="evidence" value="ECO:0007669"/>
    <property type="project" value="UniProtKB-SubCell"/>
</dbReference>
<comment type="caution">
    <text evidence="5">The sequence shown here is derived from an EMBL/GenBank/DDBJ whole genome shotgun (WGS) entry which is preliminary data.</text>
</comment>
<dbReference type="InterPro" id="IPR003347">
    <property type="entry name" value="JmjC_dom"/>
</dbReference>
<dbReference type="PANTHER" id="PTHR12461">
    <property type="entry name" value="HYPOXIA-INDUCIBLE FACTOR 1 ALPHA INHIBITOR-RELATED"/>
    <property type="match status" value="1"/>
</dbReference>
<evidence type="ECO:0000313" key="6">
    <source>
        <dbReference type="Proteomes" id="UP001162162"/>
    </source>
</evidence>
<dbReference type="InterPro" id="IPR041667">
    <property type="entry name" value="Cupin_8"/>
</dbReference>
<dbReference type="Gene3D" id="2.60.120.650">
    <property type="entry name" value="Cupin"/>
    <property type="match status" value="1"/>
</dbReference>
<comment type="subcellular location">
    <subcellularLocation>
        <location evidence="1">Cytoplasm</location>
    </subcellularLocation>
</comment>
<dbReference type="SMART" id="SM00558">
    <property type="entry name" value="JmjC"/>
    <property type="match status" value="1"/>
</dbReference>
<evidence type="ECO:0000256" key="3">
    <source>
        <dbReference type="ARBA" id="ARBA00037342"/>
    </source>
</evidence>
<dbReference type="PANTHER" id="PTHR12461:SF43">
    <property type="entry name" value="HSPB1-ASSOCIATED PROTEIN 1"/>
    <property type="match status" value="1"/>
</dbReference>
<evidence type="ECO:0000256" key="2">
    <source>
        <dbReference type="ARBA" id="ARBA00022490"/>
    </source>
</evidence>
<keyword evidence="2" id="KW-0963">Cytoplasm</keyword>
<evidence type="ECO:0000313" key="5">
    <source>
        <dbReference type="EMBL" id="KAJ8963427.1"/>
    </source>
</evidence>
<gene>
    <name evidence="5" type="ORF">NQ318_018907</name>
</gene>
<dbReference type="PROSITE" id="PS51184">
    <property type="entry name" value="JMJC"/>
    <property type="match status" value="1"/>
</dbReference>
<dbReference type="Proteomes" id="UP001162162">
    <property type="component" value="Unassembled WGS sequence"/>
</dbReference>
<sequence length="286" mass="33602">MTVLLKCKYKYIINMNSSSDEFKRLILSSKEPLLFRNVLKSQLLSYNLEDWKNILKDRELQFRCGEFKQTNQPQWERTCKMTKGTFAYFLDQAGSESNWLYFDYKYLGEWLTDVESLRKNISWASLGFSDITADDTTIWIGSKGAHTPCHVDTYGFNLIFQVFGKKLWIISPPEENLKPTRIPYEESSIYSKLNFFSPSTEEFKGLNNFRKIILSPGDVLFLPHKWWHYVENLETAISINAWMPSPEDDDERLKESIVQMLVKQITETSGDETRKHILNPNMENVR</sequence>
<dbReference type="Pfam" id="PF13621">
    <property type="entry name" value="Cupin_8"/>
    <property type="match status" value="1"/>
</dbReference>
<proteinExistence type="predicted"/>
<reference evidence="5" key="1">
    <citation type="journal article" date="2023" name="Insect Mol. Biol.">
        <title>Genome sequencing provides insights into the evolution of gene families encoding plant cell wall-degrading enzymes in longhorned beetles.</title>
        <authorList>
            <person name="Shin N.R."/>
            <person name="Okamura Y."/>
            <person name="Kirsch R."/>
            <person name="Pauchet Y."/>
        </authorList>
    </citation>
    <scope>NUCLEOTIDE SEQUENCE</scope>
    <source>
        <strain evidence="5">AMC_N1</strain>
    </source>
</reference>
<feature type="domain" description="JmjC" evidence="4">
    <location>
        <begin position="96"/>
        <end position="260"/>
    </location>
</feature>
<organism evidence="5 6">
    <name type="scientific">Aromia moschata</name>
    <dbReference type="NCBI Taxonomy" id="1265417"/>
    <lineage>
        <taxon>Eukaryota</taxon>
        <taxon>Metazoa</taxon>
        <taxon>Ecdysozoa</taxon>
        <taxon>Arthropoda</taxon>
        <taxon>Hexapoda</taxon>
        <taxon>Insecta</taxon>
        <taxon>Pterygota</taxon>
        <taxon>Neoptera</taxon>
        <taxon>Endopterygota</taxon>
        <taxon>Coleoptera</taxon>
        <taxon>Polyphaga</taxon>
        <taxon>Cucujiformia</taxon>
        <taxon>Chrysomeloidea</taxon>
        <taxon>Cerambycidae</taxon>
        <taxon>Cerambycinae</taxon>
        <taxon>Callichromatini</taxon>
        <taxon>Aromia</taxon>
    </lineage>
</organism>
<evidence type="ECO:0000256" key="1">
    <source>
        <dbReference type="ARBA" id="ARBA00004496"/>
    </source>
</evidence>
<accession>A0AAV8ZIW9</accession>
<dbReference type="AlphaFoldDB" id="A0AAV8ZIW9"/>
<comment type="function">
    <text evidence="3">May play a role in cellular stress response.</text>
</comment>
<protein>
    <recommendedName>
        <fullName evidence="4">JmjC domain-containing protein</fullName>
    </recommendedName>
</protein>
<dbReference type="SUPFAM" id="SSF51197">
    <property type="entry name" value="Clavaminate synthase-like"/>
    <property type="match status" value="1"/>
</dbReference>
<keyword evidence="6" id="KW-1185">Reference proteome</keyword>
<name>A0AAV8ZIW9_9CUCU</name>
<dbReference type="EMBL" id="JAPWTK010000001">
    <property type="protein sequence ID" value="KAJ8963427.1"/>
    <property type="molecule type" value="Genomic_DNA"/>
</dbReference>
<evidence type="ECO:0000259" key="4">
    <source>
        <dbReference type="PROSITE" id="PS51184"/>
    </source>
</evidence>